<evidence type="ECO:0000313" key="2">
    <source>
        <dbReference type="WBParaSite" id="JU765_v2.g17799.t1"/>
    </source>
</evidence>
<sequence length="299" mass="33639">MNLSTTKDLIVRDWKENVINLVQFPRAACIPSPSPFSLKLETFLKIANLPYKNVDNNFKHGSSKGQVPFIELNGRQHADSGNIMQFLLKEFSLPLDSALDSKQLADCRAYTILLEESFFRAVAYMRAQDPSWLFTVEKGLLGNFTGVKKFFAGNFGAMFSKSKLQKALQIQGMGRNSLPEVVEIMKRDLVALDTLLDGKKYFFGNYPTSFDATAFGHLAQLFYTPQPVDDVVTFAETTTPNLKAFVERIKAEYWPEWEEVTKNLLLNSKTAEEKAAEAVASVRPVVTEEMAPAQTEIQQ</sequence>
<evidence type="ECO:0000313" key="1">
    <source>
        <dbReference type="Proteomes" id="UP000887576"/>
    </source>
</evidence>
<dbReference type="WBParaSite" id="JU765_v2.g17799.t1">
    <property type="protein sequence ID" value="JU765_v2.g17799.t1"/>
    <property type="gene ID" value="JU765_v2.g17799"/>
</dbReference>
<protein>
    <submittedName>
        <fullName evidence="2">Failed axon connections protein</fullName>
    </submittedName>
</protein>
<organism evidence="1 2">
    <name type="scientific">Panagrolaimus sp. JU765</name>
    <dbReference type="NCBI Taxonomy" id="591449"/>
    <lineage>
        <taxon>Eukaryota</taxon>
        <taxon>Metazoa</taxon>
        <taxon>Ecdysozoa</taxon>
        <taxon>Nematoda</taxon>
        <taxon>Chromadorea</taxon>
        <taxon>Rhabditida</taxon>
        <taxon>Tylenchina</taxon>
        <taxon>Panagrolaimomorpha</taxon>
        <taxon>Panagrolaimoidea</taxon>
        <taxon>Panagrolaimidae</taxon>
        <taxon>Panagrolaimus</taxon>
    </lineage>
</organism>
<accession>A0AC34QN47</accession>
<reference evidence="2" key="1">
    <citation type="submission" date="2022-11" db="UniProtKB">
        <authorList>
            <consortium name="WormBaseParasite"/>
        </authorList>
    </citation>
    <scope>IDENTIFICATION</scope>
</reference>
<name>A0AC34QN47_9BILA</name>
<proteinExistence type="predicted"/>
<dbReference type="Proteomes" id="UP000887576">
    <property type="component" value="Unplaced"/>
</dbReference>